<dbReference type="EMBL" id="CP053021">
    <property type="protein sequence ID" value="QJR01041.1"/>
    <property type="molecule type" value="Genomic_DNA"/>
</dbReference>
<evidence type="ECO:0000313" key="3">
    <source>
        <dbReference type="Proteomes" id="UP000502611"/>
    </source>
</evidence>
<evidence type="ECO:0000259" key="1">
    <source>
        <dbReference type="PROSITE" id="PS50943"/>
    </source>
</evidence>
<evidence type="ECO:0000313" key="2">
    <source>
        <dbReference type="EMBL" id="QJR01041.1"/>
    </source>
</evidence>
<proteinExistence type="predicted"/>
<dbReference type="RefSeq" id="WP_169860010.1">
    <property type="nucleotide sequence ID" value="NZ_CP053021.1"/>
</dbReference>
<feature type="domain" description="HTH cro/C1-type" evidence="1">
    <location>
        <begin position="17"/>
        <end position="71"/>
    </location>
</feature>
<dbReference type="AlphaFoldDB" id="A0A6M4G1C5"/>
<gene>
    <name evidence="2" type="ORF">HH800_01810</name>
</gene>
<dbReference type="PROSITE" id="PS50943">
    <property type="entry name" value="HTH_CROC1"/>
    <property type="match status" value="1"/>
</dbReference>
<dbReference type="SUPFAM" id="SSF47413">
    <property type="entry name" value="lambda repressor-like DNA-binding domains"/>
    <property type="match status" value="1"/>
</dbReference>
<accession>A0A6M4G1C5</accession>
<dbReference type="InterPro" id="IPR001387">
    <property type="entry name" value="Cro/C1-type_HTH"/>
</dbReference>
<dbReference type="CDD" id="cd00093">
    <property type="entry name" value="HTH_XRE"/>
    <property type="match status" value="1"/>
</dbReference>
<dbReference type="GO" id="GO:0003677">
    <property type="term" value="F:DNA binding"/>
    <property type="evidence" value="ECO:0007669"/>
    <property type="project" value="InterPro"/>
</dbReference>
<dbReference type="Proteomes" id="UP000502611">
    <property type="component" value="Chromosome"/>
</dbReference>
<organism evidence="2 3">
    <name type="scientific">Sphingobium yanoikuyae</name>
    <name type="common">Sphingomonas yanoikuyae</name>
    <dbReference type="NCBI Taxonomy" id="13690"/>
    <lineage>
        <taxon>Bacteria</taxon>
        <taxon>Pseudomonadati</taxon>
        <taxon>Pseudomonadota</taxon>
        <taxon>Alphaproteobacteria</taxon>
        <taxon>Sphingomonadales</taxon>
        <taxon>Sphingomonadaceae</taxon>
        <taxon>Sphingobium</taxon>
    </lineage>
</organism>
<dbReference type="Pfam" id="PF01381">
    <property type="entry name" value="HTH_3"/>
    <property type="match status" value="1"/>
</dbReference>
<reference evidence="2 3" key="1">
    <citation type="submission" date="2020-04" db="EMBL/GenBank/DDBJ databases">
        <title>The Whole Genome Analysis of High salt-tolerant Sphingobium yanoikuyae YC-XJ2 with Aryl organophosphorus flame retardants (aryl-OPFRs)-degrading capacity and characteristics of Related phosphotriesterase.</title>
        <authorList>
            <person name="Li X."/>
        </authorList>
    </citation>
    <scope>NUCLEOTIDE SEQUENCE [LARGE SCALE GENOMIC DNA]</scope>
    <source>
        <strain evidence="2 3">YC-XJ2</strain>
    </source>
</reference>
<dbReference type="InterPro" id="IPR010982">
    <property type="entry name" value="Lambda_DNA-bd_dom_sf"/>
</dbReference>
<protein>
    <submittedName>
        <fullName evidence="2">Helix-turn-helix transcriptional regulator</fullName>
    </submittedName>
</protein>
<name>A0A6M4G1C5_SPHYA</name>
<dbReference type="Gene3D" id="1.10.260.40">
    <property type="entry name" value="lambda repressor-like DNA-binding domains"/>
    <property type="match status" value="1"/>
</dbReference>
<dbReference type="SMART" id="SM00530">
    <property type="entry name" value="HTH_XRE"/>
    <property type="match status" value="1"/>
</dbReference>
<sequence>MAGPAYSEERRIIARIIREARERVGLHQAVLAERIGKTQSYISKIEGSHQGVDVLVLLDIAQALETDPVELFSRISSEVVRAQGHR</sequence>